<dbReference type="InterPro" id="IPR052832">
    <property type="entry name" value="Starch-Glucan_Phosphatase"/>
</dbReference>
<dbReference type="GeneID" id="17288618"/>
<dbReference type="PaxDb" id="55529-EKX31889"/>
<keyword evidence="1" id="KW-0378">Hydrolase</keyword>
<evidence type="ECO:0000313" key="5">
    <source>
        <dbReference type="EMBL" id="EKX31889.1"/>
    </source>
</evidence>
<dbReference type="InterPro" id="IPR013783">
    <property type="entry name" value="Ig-like_fold"/>
</dbReference>
<reference evidence="6" key="3">
    <citation type="submission" date="2016-03" db="UniProtKB">
        <authorList>
            <consortium name="EnsemblProtists"/>
        </authorList>
    </citation>
    <scope>IDENTIFICATION</scope>
</reference>
<dbReference type="InterPro" id="IPR020422">
    <property type="entry name" value="TYR_PHOSPHATASE_DUAL_dom"/>
</dbReference>
<dbReference type="SMART" id="SM01065">
    <property type="entry name" value="CBM_2"/>
    <property type="match status" value="2"/>
</dbReference>
<reference evidence="5 7" key="1">
    <citation type="journal article" date="2012" name="Nature">
        <title>Algal genomes reveal evolutionary mosaicism and the fate of nucleomorphs.</title>
        <authorList>
            <consortium name="DOE Joint Genome Institute"/>
            <person name="Curtis B.A."/>
            <person name="Tanifuji G."/>
            <person name="Burki F."/>
            <person name="Gruber A."/>
            <person name="Irimia M."/>
            <person name="Maruyama S."/>
            <person name="Arias M.C."/>
            <person name="Ball S.G."/>
            <person name="Gile G.H."/>
            <person name="Hirakawa Y."/>
            <person name="Hopkins J.F."/>
            <person name="Kuo A."/>
            <person name="Rensing S.A."/>
            <person name="Schmutz J."/>
            <person name="Symeonidi A."/>
            <person name="Elias M."/>
            <person name="Eveleigh R.J."/>
            <person name="Herman E.K."/>
            <person name="Klute M.J."/>
            <person name="Nakayama T."/>
            <person name="Obornik M."/>
            <person name="Reyes-Prieto A."/>
            <person name="Armbrust E.V."/>
            <person name="Aves S.J."/>
            <person name="Beiko R.G."/>
            <person name="Coutinho P."/>
            <person name="Dacks J.B."/>
            <person name="Durnford D.G."/>
            <person name="Fast N.M."/>
            <person name="Green B.R."/>
            <person name="Grisdale C.J."/>
            <person name="Hempel F."/>
            <person name="Henrissat B."/>
            <person name="Hoppner M.P."/>
            <person name="Ishida K."/>
            <person name="Kim E."/>
            <person name="Koreny L."/>
            <person name="Kroth P.G."/>
            <person name="Liu Y."/>
            <person name="Malik S.B."/>
            <person name="Maier U.G."/>
            <person name="McRose D."/>
            <person name="Mock T."/>
            <person name="Neilson J.A."/>
            <person name="Onodera N.T."/>
            <person name="Poole A.M."/>
            <person name="Pritham E.J."/>
            <person name="Richards T.A."/>
            <person name="Rocap G."/>
            <person name="Roy S.W."/>
            <person name="Sarai C."/>
            <person name="Schaack S."/>
            <person name="Shirato S."/>
            <person name="Slamovits C.H."/>
            <person name="Spencer D.F."/>
            <person name="Suzuki S."/>
            <person name="Worden A.Z."/>
            <person name="Zauner S."/>
            <person name="Barry K."/>
            <person name="Bell C."/>
            <person name="Bharti A.K."/>
            <person name="Crow J.A."/>
            <person name="Grimwood J."/>
            <person name="Kramer R."/>
            <person name="Lindquist E."/>
            <person name="Lucas S."/>
            <person name="Salamov A."/>
            <person name="McFadden G.I."/>
            <person name="Lane C.E."/>
            <person name="Keeling P.J."/>
            <person name="Gray M.W."/>
            <person name="Grigoriev I.V."/>
            <person name="Archibald J.M."/>
        </authorList>
    </citation>
    <scope>NUCLEOTIDE SEQUENCE</scope>
    <source>
        <strain evidence="5 7">CCMP2712</strain>
    </source>
</reference>
<dbReference type="RefSeq" id="XP_005818869.1">
    <property type="nucleotide sequence ID" value="XM_005818812.1"/>
</dbReference>
<dbReference type="AlphaFoldDB" id="L1I7M6"/>
<dbReference type="GO" id="GO:0005983">
    <property type="term" value="P:starch catabolic process"/>
    <property type="evidence" value="ECO:0007669"/>
    <property type="project" value="TreeGrafter"/>
</dbReference>
<feature type="domain" description="Tyrosine specific protein phosphatases" evidence="3">
    <location>
        <begin position="532"/>
        <end position="593"/>
    </location>
</feature>
<dbReference type="PANTHER" id="PTHR46642:SF3">
    <property type="entry name" value="PHOSPHOGLUCAN PHOSPHATASE DSP4, CHLOROPLASTIC"/>
    <property type="match status" value="1"/>
</dbReference>
<evidence type="ECO:0000313" key="6">
    <source>
        <dbReference type="EnsemblProtists" id="EKX31889"/>
    </source>
</evidence>
<dbReference type="InterPro" id="IPR000387">
    <property type="entry name" value="Tyr_Pase_dom"/>
</dbReference>
<dbReference type="Pfam" id="PF00686">
    <property type="entry name" value="CBM_20"/>
    <property type="match status" value="2"/>
</dbReference>
<dbReference type="Pfam" id="PF00782">
    <property type="entry name" value="DSPc"/>
    <property type="match status" value="1"/>
</dbReference>
<name>L1I7M6_GUITC</name>
<dbReference type="OrthoDB" id="273181at2759"/>
<evidence type="ECO:0000259" key="2">
    <source>
        <dbReference type="PROSITE" id="PS50054"/>
    </source>
</evidence>
<gene>
    <name evidence="5" type="ORF">GUITHDRAFT_121914</name>
</gene>
<evidence type="ECO:0000256" key="1">
    <source>
        <dbReference type="ARBA" id="ARBA00022912"/>
    </source>
</evidence>
<protein>
    <recommendedName>
        <fullName evidence="8">Protein-tyrosine-phosphatase</fullName>
    </recommendedName>
</protein>
<proteinExistence type="predicted"/>
<evidence type="ECO:0000259" key="4">
    <source>
        <dbReference type="PROSITE" id="PS51166"/>
    </source>
</evidence>
<dbReference type="Proteomes" id="UP000011087">
    <property type="component" value="Unassembled WGS sequence"/>
</dbReference>
<dbReference type="GO" id="GO:0019203">
    <property type="term" value="F:carbohydrate phosphatase activity"/>
    <property type="evidence" value="ECO:0007669"/>
    <property type="project" value="TreeGrafter"/>
</dbReference>
<dbReference type="PROSITE" id="PS51166">
    <property type="entry name" value="CBM20"/>
    <property type="match status" value="1"/>
</dbReference>
<organism evidence="5">
    <name type="scientific">Guillardia theta (strain CCMP2712)</name>
    <name type="common">Cryptophyte</name>
    <dbReference type="NCBI Taxonomy" id="905079"/>
    <lineage>
        <taxon>Eukaryota</taxon>
        <taxon>Cryptophyceae</taxon>
        <taxon>Pyrenomonadales</taxon>
        <taxon>Geminigeraceae</taxon>
        <taxon>Guillardia</taxon>
    </lineage>
</organism>
<feature type="domain" description="Tyrosine-protein phosphatase" evidence="2">
    <location>
        <begin position="453"/>
        <end position="611"/>
    </location>
</feature>
<dbReference type="InterPro" id="IPR013784">
    <property type="entry name" value="Carb-bd-like_fold"/>
</dbReference>
<dbReference type="KEGG" id="gtt:GUITHDRAFT_121914"/>
<keyword evidence="7" id="KW-1185">Reference proteome</keyword>
<dbReference type="EnsemblProtists" id="EKX31889">
    <property type="protein sequence ID" value="EKX31889"/>
    <property type="gene ID" value="GUITHDRAFT_121914"/>
</dbReference>
<feature type="domain" description="CBM20" evidence="4">
    <location>
        <begin position="199"/>
        <end position="313"/>
    </location>
</feature>
<dbReference type="GO" id="GO:2001070">
    <property type="term" value="F:starch binding"/>
    <property type="evidence" value="ECO:0007669"/>
    <property type="project" value="InterPro"/>
</dbReference>
<dbReference type="STRING" id="905079.L1I7M6"/>
<dbReference type="HOGENOM" id="CLU_447226_0_0_1"/>
<keyword evidence="1" id="KW-0904">Protein phosphatase</keyword>
<evidence type="ECO:0000313" key="7">
    <source>
        <dbReference type="Proteomes" id="UP000011087"/>
    </source>
</evidence>
<dbReference type="Gene3D" id="2.60.40.10">
    <property type="entry name" value="Immunoglobulins"/>
    <property type="match status" value="3"/>
</dbReference>
<dbReference type="PROSITE" id="PS50056">
    <property type="entry name" value="TYR_PHOSPHATASE_2"/>
    <property type="match status" value="1"/>
</dbReference>
<dbReference type="SUPFAM" id="SSF49452">
    <property type="entry name" value="Starch-binding domain-like"/>
    <property type="match status" value="3"/>
</dbReference>
<accession>L1I7M6</accession>
<sequence>MHDESGKTRLCMQVRGGGQEELPKANIDSQLQSFMQQVTGAADLVLQPVLKKPSPPPQRSTGSRMRTTAASKLLRRASEEILAALDSFESRLERLKMWNVQFKRLTRVEFGDALYIVGNVEALGDGNPNKAIRMKHMGSDLWSVTVPNIPDGARYRYLIKKDDHSQGDHKASEIRYTTDYFFELSSIIEDAKLEEGFLVEDDTVQLVRFKVAREKAEKIFVVGSIPALGKWDKTKAVELIRSKGNTFEAIVAIPSDVVGEFEYKFFEYPSGQYESGPNRKSDAHLVEPQREFDPKTGSLGLTRVVDLESIWEGLLLRFLIYHPLQDPSSVLACSGSMQALGGWLGAPRKMGLGNERTLLTGVKGRCWEMTFPAPAQDSVNVQYRYCIIDGKKGTAVFEREPNRALHRVPGAQSALGVKYATLGLGQQVTGKNQGFRQREWQVYDGNFVPPHLSFDDVPPCLAIGPYPQSKGDVQTMVEAGVTGVLNVQTDGDHQRRMVNWNSMEKYYHEAGIHAIRVPIEDFNGEELARLVKEGAKAVDQLVHRAKSEGKQPKVYIHCTAGMGRAPAVACVYLVCRHGFSLQDALAHVKKHRPVSAPNWHAMEQALRSGGF</sequence>
<dbReference type="OMA" id="NNEWTIC"/>
<dbReference type="GO" id="GO:0004721">
    <property type="term" value="F:phosphoprotein phosphatase activity"/>
    <property type="evidence" value="ECO:0007669"/>
    <property type="project" value="UniProtKB-KW"/>
</dbReference>
<evidence type="ECO:0000259" key="3">
    <source>
        <dbReference type="PROSITE" id="PS50056"/>
    </source>
</evidence>
<dbReference type="eggNOG" id="KOG1716">
    <property type="taxonomic scope" value="Eukaryota"/>
</dbReference>
<dbReference type="PROSITE" id="PS50054">
    <property type="entry name" value="TYR_PHOSPHATASE_DUAL"/>
    <property type="match status" value="1"/>
</dbReference>
<dbReference type="EMBL" id="JH993227">
    <property type="protein sequence ID" value="EKX31889.1"/>
    <property type="molecule type" value="Genomic_DNA"/>
</dbReference>
<dbReference type="InterPro" id="IPR000340">
    <property type="entry name" value="Dual-sp_phosphatase_cat-dom"/>
</dbReference>
<evidence type="ECO:0008006" key="8">
    <source>
        <dbReference type="Google" id="ProtNLM"/>
    </source>
</evidence>
<dbReference type="SMART" id="SM00195">
    <property type="entry name" value="DSPc"/>
    <property type="match status" value="1"/>
</dbReference>
<dbReference type="SUPFAM" id="SSF52799">
    <property type="entry name" value="(Phosphotyrosine protein) phosphatases II"/>
    <property type="match status" value="1"/>
</dbReference>
<dbReference type="InterPro" id="IPR002044">
    <property type="entry name" value="CBM20"/>
</dbReference>
<dbReference type="GO" id="GO:0009507">
    <property type="term" value="C:chloroplast"/>
    <property type="evidence" value="ECO:0007669"/>
    <property type="project" value="TreeGrafter"/>
</dbReference>
<reference evidence="7" key="2">
    <citation type="submission" date="2012-11" db="EMBL/GenBank/DDBJ databases">
        <authorList>
            <person name="Kuo A."/>
            <person name="Curtis B.A."/>
            <person name="Tanifuji G."/>
            <person name="Burki F."/>
            <person name="Gruber A."/>
            <person name="Irimia M."/>
            <person name="Maruyama S."/>
            <person name="Arias M.C."/>
            <person name="Ball S.G."/>
            <person name="Gile G.H."/>
            <person name="Hirakawa Y."/>
            <person name="Hopkins J.F."/>
            <person name="Rensing S.A."/>
            <person name="Schmutz J."/>
            <person name="Symeonidi A."/>
            <person name="Elias M."/>
            <person name="Eveleigh R.J."/>
            <person name="Herman E.K."/>
            <person name="Klute M.J."/>
            <person name="Nakayama T."/>
            <person name="Obornik M."/>
            <person name="Reyes-Prieto A."/>
            <person name="Armbrust E.V."/>
            <person name="Aves S.J."/>
            <person name="Beiko R.G."/>
            <person name="Coutinho P."/>
            <person name="Dacks J.B."/>
            <person name="Durnford D.G."/>
            <person name="Fast N.M."/>
            <person name="Green B.R."/>
            <person name="Grisdale C."/>
            <person name="Hempe F."/>
            <person name="Henrissat B."/>
            <person name="Hoppner M.P."/>
            <person name="Ishida K.-I."/>
            <person name="Kim E."/>
            <person name="Koreny L."/>
            <person name="Kroth P.G."/>
            <person name="Liu Y."/>
            <person name="Malik S.-B."/>
            <person name="Maier U.G."/>
            <person name="McRose D."/>
            <person name="Mock T."/>
            <person name="Neilson J.A."/>
            <person name="Onodera N.T."/>
            <person name="Poole A.M."/>
            <person name="Pritham E.J."/>
            <person name="Richards T.A."/>
            <person name="Rocap G."/>
            <person name="Roy S.W."/>
            <person name="Sarai C."/>
            <person name="Schaack S."/>
            <person name="Shirato S."/>
            <person name="Slamovits C.H."/>
            <person name="Spencer D.F."/>
            <person name="Suzuki S."/>
            <person name="Worden A.Z."/>
            <person name="Zauner S."/>
            <person name="Barry K."/>
            <person name="Bell C."/>
            <person name="Bharti A.K."/>
            <person name="Crow J.A."/>
            <person name="Grimwood J."/>
            <person name="Kramer R."/>
            <person name="Lindquist E."/>
            <person name="Lucas S."/>
            <person name="Salamov A."/>
            <person name="McFadden G.I."/>
            <person name="Lane C.E."/>
            <person name="Keeling P.J."/>
            <person name="Gray M.W."/>
            <person name="Grigoriev I.V."/>
            <person name="Archibald J.M."/>
        </authorList>
    </citation>
    <scope>NUCLEOTIDE SEQUENCE</scope>
    <source>
        <strain evidence="7">CCMP2712</strain>
    </source>
</reference>
<dbReference type="Gene3D" id="3.90.190.10">
    <property type="entry name" value="Protein tyrosine phosphatase superfamily"/>
    <property type="match status" value="1"/>
</dbReference>
<dbReference type="InterPro" id="IPR029021">
    <property type="entry name" value="Prot-tyrosine_phosphatase-like"/>
</dbReference>
<dbReference type="PANTHER" id="PTHR46642">
    <property type="entry name" value="DUAL SPECIFICITY PHOSPHATASE, SUBGROUP, CATALYTIC DOMAIN"/>
    <property type="match status" value="1"/>
</dbReference>